<dbReference type="AlphaFoldDB" id="A0A445MZP9"/>
<dbReference type="PANTHER" id="PTHR30272">
    <property type="entry name" value="3-HYDROXYACYL-[ACYL-CARRIER-PROTEIN] DEHYDRATASE"/>
    <property type="match status" value="1"/>
</dbReference>
<dbReference type="PANTHER" id="PTHR30272:SF1">
    <property type="entry name" value="3-HYDROXYACYL-[ACYL-CARRIER-PROTEIN] DEHYDRATASE"/>
    <property type="match status" value="1"/>
</dbReference>
<evidence type="ECO:0000313" key="2">
    <source>
        <dbReference type="EMBL" id="SPD74852.1"/>
    </source>
</evidence>
<dbReference type="SUPFAM" id="SSF54637">
    <property type="entry name" value="Thioesterase/thiol ester dehydrase-isomerase"/>
    <property type="match status" value="1"/>
</dbReference>
<sequence length="147" mass="15898">MSEKPLYDQIAIREILPQSDPFVFVDRAVEMNAGESIVAEKDLRGEEVFFAGHFPGRPLMPGVLVSEALAQTSGLLLGLSSSRDEKGGYFLASVNMKFLTPAKPGDTLRLESRLVKGFGGLYMFDVTASVGDTKVAKGTLSLAQEKK</sequence>
<dbReference type="CDD" id="cd01288">
    <property type="entry name" value="FabZ"/>
    <property type="match status" value="1"/>
</dbReference>
<reference evidence="2" key="1">
    <citation type="submission" date="2018-01" db="EMBL/GenBank/DDBJ databases">
        <authorList>
            <person name="Regsiter A."/>
            <person name="William W."/>
        </authorList>
    </citation>
    <scope>NUCLEOTIDE SEQUENCE</scope>
    <source>
        <strain evidence="2">TRIP AH-1</strain>
    </source>
</reference>
<dbReference type="GO" id="GO:0019171">
    <property type="term" value="F:(3R)-hydroxyacyl-[acyl-carrier-protein] dehydratase activity"/>
    <property type="evidence" value="ECO:0007669"/>
    <property type="project" value="UniProtKB-EC"/>
</dbReference>
<gene>
    <name evidence="2" type="primary">fabZ</name>
    <name evidence="2" type="ORF">PITCH_A350061</name>
</gene>
<dbReference type="Gene3D" id="3.10.129.10">
    <property type="entry name" value="Hotdog Thioesterase"/>
    <property type="match status" value="1"/>
</dbReference>
<accession>A0A445MZP9</accession>
<dbReference type="Pfam" id="PF07977">
    <property type="entry name" value="FabA"/>
    <property type="match status" value="1"/>
</dbReference>
<organism evidence="2">
    <name type="scientific">uncultured Desulfobacterium sp</name>
    <dbReference type="NCBI Taxonomy" id="201089"/>
    <lineage>
        <taxon>Bacteria</taxon>
        <taxon>Pseudomonadati</taxon>
        <taxon>Thermodesulfobacteriota</taxon>
        <taxon>Desulfobacteria</taxon>
        <taxon>Desulfobacterales</taxon>
        <taxon>Desulfobacteriaceae</taxon>
        <taxon>Desulfobacterium</taxon>
        <taxon>environmental samples</taxon>
    </lineage>
</organism>
<dbReference type="EMBL" id="OJIN01000176">
    <property type="protein sequence ID" value="SPD74852.1"/>
    <property type="molecule type" value="Genomic_DNA"/>
</dbReference>
<keyword evidence="1 2" id="KW-0456">Lyase</keyword>
<dbReference type="InterPro" id="IPR013114">
    <property type="entry name" value="FabA_FabZ"/>
</dbReference>
<evidence type="ECO:0000256" key="1">
    <source>
        <dbReference type="ARBA" id="ARBA00023239"/>
    </source>
</evidence>
<dbReference type="InterPro" id="IPR029069">
    <property type="entry name" value="HotDog_dom_sf"/>
</dbReference>
<protein>
    <submittedName>
        <fullName evidence="2">3-hydroxyacyl-(Acyl-carrier-protein) dehydratase FabZ</fullName>
        <ecNumber evidence="2">4.2.1.59</ecNumber>
    </submittedName>
</protein>
<dbReference type="EC" id="4.2.1.59" evidence="2"/>
<proteinExistence type="predicted"/>
<dbReference type="NCBIfam" id="NF000582">
    <property type="entry name" value="PRK00006.1"/>
    <property type="match status" value="1"/>
</dbReference>
<name>A0A445MZP9_9BACT</name>